<proteinExistence type="predicted"/>
<reference evidence="1 2" key="1">
    <citation type="journal article" date="2019" name="Environ. Microbiol.">
        <title>Species interactions and distinct microbial communities in high Arctic permafrost affected cryosols are associated with the CH4 and CO2 gas fluxes.</title>
        <authorList>
            <person name="Altshuler I."/>
            <person name="Hamel J."/>
            <person name="Turney S."/>
            <person name="Magnuson E."/>
            <person name="Levesque R."/>
            <person name="Greer C."/>
            <person name="Whyte L.G."/>
        </authorList>
    </citation>
    <scope>NUCLEOTIDE SEQUENCE [LARGE SCALE GENOMIC DNA]</scope>
    <source>
        <strain evidence="1 2">OWC5</strain>
    </source>
</reference>
<dbReference type="AlphaFoldDB" id="A0A502IME0"/>
<dbReference type="RefSeq" id="WP_140675143.1">
    <property type="nucleotide sequence ID" value="NZ_RCZA01000001.1"/>
</dbReference>
<comment type="caution">
    <text evidence="1">The sequence shown here is derived from an EMBL/GenBank/DDBJ whole genome shotgun (WGS) entry which is preliminary data.</text>
</comment>
<evidence type="ECO:0000313" key="2">
    <source>
        <dbReference type="Proteomes" id="UP000320914"/>
    </source>
</evidence>
<sequence length="174" mass="20075">MRYLKVIAEDRSKDCKADTVRLYFFEQCKGKDVLVREAYAVDNTADGIVDWQVGDVNNDGKRSFQDELLLRVFATTFLKLGWFNRRNLSKRYLKIFTENIGRDCSPDTVRLHFHEGIGKPTDKTLTSTAASYDTDNNGTLDWVIHFDADNDGDIDATDQELVSLLSRTYLEFKW</sequence>
<organism evidence="1 2">
    <name type="scientific">Pseudomonas mandelii</name>
    <dbReference type="NCBI Taxonomy" id="75612"/>
    <lineage>
        <taxon>Bacteria</taxon>
        <taxon>Pseudomonadati</taxon>
        <taxon>Pseudomonadota</taxon>
        <taxon>Gammaproteobacteria</taxon>
        <taxon>Pseudomonadales</taxon>
        <taxon>Pseudomonadaceae</taxon>
        <taxon>Pseudomonas</taxon>
    </lineage>
</organism>
<dbReference type="Proteomes" id="UP000320914">
    <property type="component" value="Unassembled WGS sequence"/>
</dbReference>
<dbReference type="EMBL" id="RCZA01000001">
    <property type="protein sequence ID" value="TPG87244.1"/>
    <property type="molecule type" value="Genomic_DNA"/>
</dbReference>
<gene>
    <name evidence="1" type="ORF">EAH74_01395</name>
</gene>
<evidence type="ECO:0000313" key="1">
    <source>
        <dbReference type="EMBL" id="TPG87244.1"/>
    </source>
</evidence>
<accession>A0A502IME0</accession>
<protein>
    <submittedName>
        <fullName evidence="1">Uncharacterized protein</fullName>
    </submittedName>
</protein>
<name>A0A502IME0_9PSED</name>